<gene>
    <name evidence="1" type="ORF">MVI01_64260</name>
    <name evidence="2" type="ORF">SAMN04488504_108170</name>
</gene>
<sequence length="163" mass="17722">MTCPGLYTPQDLWDANDGWKANCGPSALAAVLGVPLAAVRRAFTGFPAKPWTTPTSMAAALAAQGVQHRVIQGMPQGDVHGVAFIQLRGRWDSAPERAQYRHTHWVGLYRERGELHVYDCNAGSAGGWLPSEVWKAQVLTEIIAGHRGASGKWAVRVVLEVLR</sequence>
<proteinExistence type="predicted"/>
<reference evidence="1 4" key="2">
    <citation type="submission" date="2019-07" db="EMBL/GenBank/DDBJ databases">
        <title>Whole genome shotgun sequence of Myxococcus virescens NBRC 100334.</title>
        <authorList>
            <person name="Hosoyama A."/>
            <person name="Uohara A."/>
            <person name="Ohji S."/>
            <person name="Ichikawa N."/>
        </authorList>
    </citation>
    <scope>NUCLEOTIDE SEQUENCE [LARGE SCALE GENOMIC DNA]</scope>
    <source>
        <strain evidence="1 4">NBRC 100334</strain>
    </source>
</reference>
<reference evidence="2 3" key="1">
    <citation type="submission" date="2016-10" db="EMBL/GenBank/DDBJ databases">
        <authorList>
            <person name="Varghese N."/>
            <person name="Submissions S."/>
        </authorList>
    </citation>
    <scope>NUCLEOTIDE SEQUENCE [LARGE SCALE GENOMIC DNA]</scope>
    <source>
        <strain evidence="2 3">DSM 2260</strain>
    </source>
</reference>
<evidence type="ECO:0000313" key="4">
    <source>
        <dbReference type="Proteomes" id="UP000321224"/>
    </source>
</evidence>
<dbReference type="Proteomes" id="UP000198717">
    <property type="component" value="Unassembled WGS sequence"/>
</dbReference>
<comment type="caution">
    <text evidence="1">The sequence shown here is derived from an EMBL/GenBank/DDBJ whole genome shotgun (WGS) entry which is preliminary data.</text>
</comment>
<dbReference type="EMBL" id="FNAJ01000008">
    <property type="protein sequence ID" value="SDE54891.1"/>
    <property type="molecule type" value="Genomic_DNA"/>
</dbReference>
<evidence type="ECO:0008006" key="5">
    <source>
        <dbReference type="Google" id="ProtNLM"/>
    </source>
</evidence>
<dbReference type="Proteomes" id="UP000321224">
    <property type="component" value="Unassembled WGS sequence"/>
</dbReference>
<dbReference type="AlphaFoldDB" id="A0A511HM33"/>
<keyword evidence="3" id="KW-1185">Reference proteome</keyword>
<evidence type="ECO:0000313" key="2">
    <source>
        <dbReference type="EMBL" id="SDE54891.1"/>
    </source>
</evidence>
<evidence type="ECO:0000313" key="3">
    <source>
        <dbReference type="Proteomes" id="UP000198717"/>
    </source>
</evidence>
<evidence type="ECO:0000313" key="1">
    <source>
        <dbReference type="EMBL" id="GEL74642.1"/>
    </source>
</evidence>
<dbReference type="RefSeq" id="WP_090491682.1">
    <property type="nucleotide sequence ID" value="NZ_BJVY01000051.1"/>
</dbReference>
<name>A0A511HM33_9BACT</name>
<protein>
    <recommendedName>
        <fullName evidence="5">Peptidase C39-like domain-containing protein</fullName>
    </recommendedName>
</protein>
<accession>A0A511HM33</accession>
<dbReference type="EMBL" id="BJVY01000051">
    <property type="protein sequence ID" value="GEL74642.1"/>
    <property type="molecule type" value="Genomic_DNA"/>
</dbReference>
<organism evidence="1 4">
    <name type="scientific">Myxococcus virescens</name>
    <dbReference type="NCBI Taxonomy" id="83456"/>
    <lineage>
        <taxon>Bacteria</taxon>
        <taxon>Pseudomonadati</taxon>
        <taxon>Myxococcota</taxon>
        <taxon>Myxococcia</taxon>
        <taxon>Myxococcales</taxon>
        <taxon>Cystobacterineae</taxon>
        <taxon>Myxococcaceae</taxon>
        <taxon>Myxococcus</taxon>
    </lineage>
</organism>